<keyword evidence="2" id="KW-1185">Reference proteome</keyword>
<proteinExistence type="predicted"/>
<organism evidence="1 2">
    <name type="scientific">Vibrio penaeicida</name>
    <dbReference type="NCBI Taxonomy" id="104609"/>
    <lineage>
        <taxon>Bacteria</taxon>
        <taxon>Pseudomonadati</taxon>
        <taxon>Pseudomonadota</taxon>
        <taxon>Gammaproteobacteria</taxon>
        <taxon>Vibrionales</taxon>
        <taxon>Vibrionaceae</taxon>
        <taxon>Vibrio</taxon>
    </lineage>
</organism>
<dbReference type="AlphaFoldDB" id="A0AAV5NRW9"/>
<dbReference type="PROSITE" id="PS51257">
    <property type="entry name" value="PROKAR_LIPOPROTEIN"/>
    <property type="match status" value="1"/>
</dbReference>
<evidence type="ECO:0000313" key="1">
    <source>
        <dbReference type="EMBL" id="GLQ73470.1"/>
    </source>
</evidence>
<comment type="caution">
    <text evidence="1">The sequence shown here is derived from an EMBL/GenBank/DDBJ whole genome shotgun (WGS) entry which is preliminary data.</text>
</comment>
<protein>
    <recommendedName>
        <fullName evidence="3">Lipoprotein</fullName>
    </recommendedName>
</protein>
<accession>A0AAV5NRW9</accession>
<name>A0AAV5NRW9_9VIBR</name>
<gene>
    <name evidence="1" type="ORF">GCM10007932_28300</name>
</gene>
<dbReference type="Proteomes" id="UP001156690">
    <property type="component" value="Unassembled WGS sequence"/>
</dbReference>
<reference evidence="2" key="1">
    <citation type="journal article" date="2019" name="Int. J. Syst. Evol. Microbiol.">
        <title>The Global Catalogue of Microorganisms (GCM) 10K type strain sequencing project: providing services to taxonomists for standard genome sequencing and annotation.</title>
        <authorList>
            <consortium name="The Broad Institute Genomics Platform"/>
            <consortium name="The Broad Institute Genome Sequencing Center for Infectious Disease"/>
            <person name="Wu L."/>
            <person name="Ma J."/>
        </authorList>
    </citation>
    <scope>NUCLEOTIDE SEQUENCE [LARGE SCALE GENOMIC DNA]</scope>
    <source>
        <strain evidence="2">NBRC 15640</strain>
    </source>
</reference>
<sequence>MLSKYTSFVGLAFLLSACGGGSTSDSGNNEVVLTAEQKAEKIKQYSEIISNPIQYSDQELREAAKGLAVLRYEGVNHSADLDKELVSSALLHSFSFVEMRFISSSRVSQQLHSFKSINDDFECKVSGNVTIETLYEGENSGRVGYKFDKCVERNGVEISGVLALSISQNESGQQHSEIYYDNLSIGSESLSGYSSRKNFGSETVLAIGTNGVSSAKIDIKRSVAMKDEARREFVQNYNGRISFSNLGTVDVEAIDLVNLDRRNISGSLAFIGKQKVKFEYSDSYIKYLVDKNNDGAFDVGTYVTNFSDSNTFSANAIPMVNTTRLHPVQNLSLPPSVETPMFVFSWSNDATTFISLYPAEYTDPDTPDSDLKVRYKWYVSGRLIHESETPTLLPYTAKPGDYLSVVVAVSDETSTIHSERAYLQLDR</sequence>
<dbReference type="RefSeq" id="WP_126606337.1">
    <property type="nucleotide sequence ID" value="NZ_AP025144.1"/>
</dbReference>
<evidence type="ECO:0008006" key="3">
    <source>
        <dbReference type="Google" id="ProtNLM"/>
    </source>
</evidence>
<evidence type="ECO:0000313" key="2">
    <source>
        <dbReference type="Proteomes" id="UP001156690"/>
    </source>
</evidence>
<dbReference type="EMBL" id="BSNX01000030">
    <property type="protein sequence ID" value="GLQ73470.1"/>
    <property type="molecule type" value="Genomic_DNA"/>
</dbReference>